<feature type="signal peptide" evidence="2">
    <location>
        <begin position="1"/>
        <end position="23"/>
    </location>
</feature>
<dbReference type="InterPro" id="IPR026444">
    <property type="entry name" value="Secre_tail"/>
</dbReference>
<protein>
    <submittedName>
        <fullName evidence="4">T9SS type A sorting domain-containing protein</fullName>
    </submittedName>
</protein>
<organism evidence="4 5">
    <name type="scientific">Flavobacterium ichthyis</name>
    <dbReference type="NCBI Taxonomy" id="2698827"/>
    <lineage>
        <taxon>Bacteria</taxon>
        <taxon>Pseudomonadati</taxon>
        <taxon>Bacteroidota</taxon>
        <taxon>Flavobacteriia</taxon>
        <taxon>Flavobacteriales</taxon>
        <taxon>Flavobacteriaceae</taxon>
        <taxon>Flavobacterium</taxon>
    </lineage>
</organism>
<name>A0ABW9ZB36_9FLAO</name>
<dbReference type="SUPFAM" id="SSF50998">
    <property type="entry name" value="Quinoprotein alcohol dehydrogenase-like"/>
    <property type="match status" value="1"/>
</dbReference>
<dbReference type="Gene3D" id="2.130.10.10">
    <property type="entry name" value="YVTN repeat-like/Quinoprotein amine dehydrogenase"/>
    <property type="match status" value="1"/>
</dbReference>
<proteinExistence type="predicted"/>
<evidence type="ECO:0000259" key="3">
    <source>
        <dbReference type="Pfam" id="PF18962"/>
    </source>
</evidence>
<dbReference type="Proteomes" id="UP000798602">
    <property type="component" value="Unassembled WGS sequence"/>
</dbReference>
<dbReference type="InterPro" id="IPR011047">
    <property type="entry name" value="Quinoprotein_ADH-like_sf"/>
</dbReference>
<evidence type="ECO:0000256" key="2">
    <source>
        <dbReference type="SAM" id="SignalP"/>
    </source>
</evidence>
<evidence type="ECO:0000313" key="5">
    <source>
        <dbReference type="Proteomes" id="UP000798602"/>
    </source>
</evidence>
<feature type="chain" id="PRO_5045302548" evidence="2">
    <location>
        <begin position="24"/>
        <end position="517"/>
    </location>
</feature>
<dbReference type="EMBL" id="JAABLM010000004">
    <property type="protein sequence ID" value="NBL64527.1"/>
    <property type="molecule type" value="Genomic_DNA"/>
</dbReference>
<dbReference type="RefSeq" id="WP_166536352.1">
    <property type="nucleotide sequence ID" value="NZ_JAABLM010000004.1"/>
</dbReference>
<reference evidence="5" key="1">
    <citation type="submission" date="2020-01" db="EMBL/GenBank/DDBJ databases">
        <title>Sphingomonas sp. strain CSW-10.</title>
        <authorList>
            <person name="Chen W.-M."/>
        </authorList>
    </citation>
    <scope>NUCLEOTIDE SEQUENCE [LARGE SCALE GENOMIC DNA]</scope>
    <source>
        <strain evidence="5">NST-5</strain>
    </source>
</reference>
<dbReference type="PANTHER" id="PTHR42754">
    <property type="entry name" value="ENDOGLUCANASE"/>
    <property type="match status" value="1"/>
</dbReference>
<dbReference type="Pfam" id="PF18962">
    <property type="entry name" value="Por_Secre_tail"/>
    <property type="match status" value="1"/>
</dbReference>
<dbReference type="NCBIfam" id="TIGR04183">
    <property type="entry name" value="Por_Secre_tail"/>
    <property type="match status" value="1"/>
</dbReference>
<accession>A0ABW9ZB36</accession>
<evidence type="ECO:0000313" key="4">
    <source>
        <dbReference type="EMBL" id="NBL64527.1"/>
    </source>
</evidence>
<gene>
    <name evidence="4" type="ORF">GV828_04845</name>
</gene>
<sequence>MINTTFQKALLIFSLAAISPHFAQDIDWEKSYGGKQADYLLDALPTADYGFLLAGSSLSGQSGTKESKEFGHLDYWIWKMDEHGNAEWEKSFGGEGRDMLYSVCLTSDGGFLLGGTSDSPSKESVKKLNCLGQEDFWIVKLDASGNVQWEKTLGGRGSDILTKILPYKGGYLLFGSSSSNISEFKESNSEGGLDYWIVRIDKEGNIIWERTFGGRYEDVLKTGLITESQEIVIGGTTNSPSSDHKLDDNLTCDFWIIKLNENGDVIWEETFGGNGTDELFSLVVTQDGNYLAAGSSNSSFAKDGSDIWLLKIGSLGNLLWEQTYNFGPFDQPTSLVEDSDNTIIIGVSSKSTKKVASSEQLNDFVLMKLSEEGDQKWSKSVGSGGRDLLRKAFITRDGGYLMVGMSNASRPNRARKKTIGKTDFWAVKLYDKEKKKPEKLPLEAFPNPTSSYTNVVLGYDYVKGTATVYDLGGRLLNSITLNGNRTIPINLSGLPIGAYIIHVTTDVQENGVKIIKN</sequence>
<evidence type="ECO:0000256" key="1">
    <source>
        <dbReference type="ARBA" id="ARBA00022729"/>
    </source>
</evidence>
<keyword evidence="5" id="KW-1185">Reference proteome</keyword>
<keyword evidence="1 2" id="KW-0732">Signal</keyword>
<comment type="caution">
    <text evidence="4">The sequence shown here is derived from an EMBL/GenBank/DDBJ whole genome shotgun (WGS) entry which is preliminary data.</text>
</comment>
<dbReference type="InterPro" id="IPR015943">
    <property type="entry name" value="WD40/YVTN_repeat-like_dom_sf"/>
</dbReference>
<feature type="domain" description="Secretion system C-terminal sorting" evidence="3">
    <location>
        <begin position="445"/>
        <end position="515"/>
    </location>
</feature>
<dbReference type="PANTHER" id="PTHR42754:SF1">
    <property type="entry name" value="LIPOPROTEIN"/>
    <property type="match status" value="1"/>
</dbReference>